<sequence length="302" mass="33785">MNTKKPTLLILAAGMGSRYGGLKQLDPVGPSGETILDYSIYDAMAAGFGKVVFVIRRDFEEEFKQIVGARYEKLITVEYVFQELTTLPDGFAAPAERSKPWGTGHAILMAQEVIQEPFGVINADDFYGRNAYEQLATFLMKSEEPHTHTMVAYKLRNTLSEHGTVSRGVCQTNELGQLLSVEEVTAIAKDGSGAKAEDRNFTGDELVSMNLWGFQPSVFTALENQFRTFLSEKGQEMKSEFYIPFVIDEEIRAKRAQVKVLETDSQWTGVTYREDKPAVQAFIQNLISQAIYPSNLHTQPTI</sequence>
<accession>A0ABZ0RJU5</accession>
<organism evidence="4 5">
    <name type="scientific">Coraliomargarita algicola</name>
    <dbReference type="NCBI Taxonomy" id="3092156"/>
    <lineage>
        <taxon>Bacteria</taxon>
        <taxon>Pseudomonadati</taxon>
        <taxon>Verrucomicrobiota</taxon>
        <taxon>Opitutia</taxon>
        <taxon>Puniceicoccales</taxon>
        <taxon>Coraliomargaritaceae</taxon>
        <taxon>Coraliomargarita</taxon>
    </lineage>
</organism>
<proteinExistence type="predicted"/>
<dbReference type="SUPFAM" id="SSF53448">
    <property type="entry name" value="Nucleotide-diphospho-sugar transferases"/>
    <property type="match status" value="1"/>
</dbReference>
<dbReference type="Proteomes" id="UP001324993">
    <property type="component" value="Chromosome"/>
</dbReference>
<dbReference type="PANTHER" id="PTHR43584">
    <property type="entry name" value="NUCLEOTIDYL TRANSFERASE"/>
    <property type="match status" value="1"/>
</dbReference>
<reference evidence="4 5" key="1">
    <citation type="submission" date="2023-11" db="EMBL/GenBank/DDBJ databases">
        <title>Coraliomargarita sp. nov., isolated from marine algae.</title>
        <authorList>
            <person name="Lee J.K."/>
            <person name="Baek J.H."/>
            <person name="Kim J.M."/>
            <person name="Choi D.G."/>
            <person name="Jeon C.O."/>
        </authorList>
    </citation>
    <scope>NUCLEOTIDE SEQUENCE [LARGE SCALE GENOMIC DNA]</scope>
    <source>
        <strain evidence="4 5">J2-16</strain>
    </source>
</reference>
<dbReference type="Gene3D" id="3.90.550.10">
    <property type="entry name" value="Spore Coat Polysaccharide Biosynthesis Protein SpsA, Chain A"/>
    <property type="match status" value="1"/>
</dbReference>
<feature type="domain" description="Nucleotidyl transferase" evidence="3">
    <location>
        <begin position="9"/>
        <end position="222"/>
    </location>
</feature>
<keyword evidence="2" id="KW-0548">Nucleotidyltransferase</keyword>
<dbReference type="RefSeq" id="WP_319832408.1">
    <property type="nucleotide sequence ID" value="NZ_CP138858.1"/>
</dbReference>
<name>A0ABZ0RJU5_9BACT</name>
<evidence type="ECO:0000313" key="4">
    <source>
        <dbReference type="EMBL" id="WPJ95529.1"/>
    </source>
</evidence>
<dbReference type="InterPro" id="IPR005835">
    <property type="entry name" value="NTP_transferase_dom"/>
</dbReference>
<dbReference type="Pfam" id="PF00483">
    <property type="entry name" value="NTP_transferase"/>
    <property type="match status" value="1"/>
</dbReference>
<evidence type="ECO:0000256" key="1">
    <source>
        <dbReference type="ARBA" id="ARBA00022679"/>
    </source>
</evidence>
<keyword evidence="1" id="KW-0808">Transferase</keyword>
<dbReference type="EMBL" id="CP138858">
    <property type="protein sequence ID" value="WPJ95529.1"/>
    <property type="molecule type" value="Genomic_DNA"/>
</dbReference>
<evidence type="ECO:0000313" key="5">
    <source>
        <dbReference type="Proteomes" id="UP001324993"/>
    </source>
</evidence>
<evidence type="ECO:0000256" key="2">
    <source>
        <dbReference type="ARBA" id="ARBA00022695"/>
    </source>
</evidence>
<dbReference type="InterPro" id="IPR050065">
    <property type="entry name" value="GlmU-like"/>
</dbReference>
<evidence type="ECO:0000259" key="3">
    <source>
        <dbReference type="Pfam" id="PF00483"/>
    </source>
</evidence>
<dbReference type="InterPro" id="IPR029044">
    <property type="entry name" value="Nucleotide-diphossugar_trans"/>
</dbReference>
<keyword evidence="5" id="KW-1185">Reference proteome</keyword>
<dbReference type="PANTHER" id="PTHR43584:SF8">
    <property type="entry name" value="N-ACETYLMURAMATE ALPHA-1-PHOSPHATE URIDYLYLTRANSFERASE"/>
    <property type="match status" value="1"/>
</dbReference>
<protein>
    <submittedName>
        <fullName evidence="4">Sugar phosphate nucleotidyltransferase</fullName>
    </submittedName>
</protein>
<gene>
    <name evidence="4" type="ORF">SH580_19105</name>
</gene>